<dbReference type="Proteomes" id="UP000694005">
    <property type="component" value="Chromosome A10"/>
</dbReference>
<dbReference type="Gramene" id="A06p43250.2_BraZ1">
    <property type="protein sequence ID" value="A06p43250.2_BraZ1.CDS"/>
    <property type="gene ID" value="A06g43250.2_BraZ1"/>
</dbReference>
<evidence type="ECO:0000313" key="3">
    <source>
        <dbReference type="Proteomes" id="UP000694005"/>
    </source>
</evidence>
<dbReference type="AlphaFoldDB" id="A0A8D9G7F5"/>
<evidence type="ECO:0000313" key="2">
    <source>
        <dbReference type="EMBL" id="CAG7909895.1"/>
    </source>
</evidence>
<accession>A0A8D9G7F5</accession>
<name>A0A8D9G7F5_BRACM</name>
<sequence>MLTPEKSGGFTSLLELPPTQAVSFSISLIRHRRFFKHWPVPESPSWSEQLASRYVYVRATEKLADDEEAETLFVAFSEFEEQCKEPERARFIYKFSLDHIPTGRAEDLYKKARWRATEQAPESDGTSGVELMDHVTCRSRRTAMEQVKERVTRDSKGNCYRMEVAVESDLTA</sequence>
<dbReference type="Gramene" id="A10p11410.2_BraZ1">
    <property type="protein sequence ID" value="A10p11410.2_BraZ1.CDS"/>
    <property type="gene ID" value="A10g11410.2_BraZ1"/>
</dbReference>
<proteinExistence type="predicted"/>
<dbReference type="Proteomes" id="UP000694005">
    <property type="component" value="Chromosome A06"/>
</dbReference>
<dbReference type="EMBL" id="LS974626">
    <property type="protein sequence ID" value="CAG7909895.1"/>
    <property type="molecule type" value="Genomic_DNA"/>
</dbReference>
<organism evidence="1 3">
    <name type="scientific">Brassica campestris</name>
    <name type="common">Field mustard</name>
    <dbReference type="NCBI Taxonomy" id="3711"/>
    <lineage>
        <taxon>Eukaryota</taxon>
        <taxon>Viridiplantae</taxon>
        <taxon>Streptophyta</taxon>
        <taxon>Embryophyta</taxon>
        <taxon>Tracheophyta</taxon>
        <taxon>Spermatophyta</taxon>
        <taxon>Magnoliopsida</taxon>
        <taxon>eudicotyledons</taxon>
        <taxon>Gunneridae</taxon>
        <taxon>Pentapetalae</taxon>
        <taxon>rosids</taxon>
        <taxon>malvids</taxon>
        <taxon>Brassicales</taxon>
        <taxon>Brassicaceae</taxon>
        <taxon>Brassiceae</taxon>
        <taxon>Brassica</taxon>
    </lineage>
</organism>
<gene>
    <name evidence="1" type="ORF">BRAPAZ1V2_A06P43250.2</name>
    <name evidence="2" type="ORF">BRAPAZ1V2_A10P11410.2</name>
</gene>
<reference evidence="1 3" key="1">
    <citation type="submission" date="2021-07" db="EMBL/GenBank/DDBJ databases">
        <authorList>
            <consortium name="Genoscope - CEA"/>
            <person name="William W."/>
        </authorList>
    </citation>
    <scope>NUCLEOTIDE SEQUENCE [LARGE SCALE GENOMIC DNA]</scope>
</reference>
<evidence type="ECO:0000313" key="1">
    <source>
        <dbReference type="EMBL" id="CAG7872085.1"/>
    </source>
</evidence>
<dbReference type="EMBL" id="LS974622">
    <property type="protein sequence ID" value="CAG7872085.1"/>
    <property type="molecule type" value="Genomic_DNA"/>
</dbReference>
<protein>
    <submittedName>
        <fullName evidence="1 2">Uncharacterized protein</fullName>
    </submittedName>
</protein>